<protein>
    <submittedName>
        <fullName evidence="1">Uncharacterized protein</fullName>
    </submittedName>
</protein>
<gene>
    <name evidence="1" type="ORF">MM415B03900_0005</name>
</gene>
<proteinExistence type="predicted"/>
<reference evidence="1" key="1">
    <citation type="submission" date="2020-03" db="EMBL/GenBank/DDBJ databases">
        <title>The deep terrestrial virosphere.</title>
        <authorList>
            <person name="Holmfeldt K."/>
            <person name="Nilsson E."/>
            <person name="Simone D."/>
            <person name="Lopez-Fernandez M."/>
            <person name="Wu X."/>
            <person name="de Brujin I."/>
            <person name="Lundin D."/>
            <person name="Andersson A."/>
            <person name="Bertilsson S."/>
            <person name="Dopson M."/>
        </authorList>
    </citation>
    <scope>NUCLEOTIDE SEQUENCE</scope>
    <source>
        <strain evidence="1">MM415B03900</strain>
    </source>
</reference>
<sequence length="80" mass="9062">MKLTTKRKGESIRTNNVHVTTGWPDQEIAGDVEAVHVNGWIWLHPDGWDWLIAVLRDKGAGEARQQLADELQDLIDGEEM</sequence>
<evidence type="ECO:0000313" key="1">
    <source>
        <dbReference type="EMBL" id="QJA94311.1"/>
    </source>
</evidence>
<dbReference type="AlphaFoldDB" id="A0A6M3LML4"/>
<name>A0A6M3LML4_9ZZZZ</name>
<accession>A0A6M3LML4</accession>
<organism evidence="1">
    <name type="scientific">viral metagenome</name>
    <dbReference type="NCBI Taxonomy" id="1070528"/>
    <lineage>
        <taxon>unclassified sequences</taxon>
        <taxon>metagenomes</taxon>
        <taxon>organismal metagenomes</taxon>
    </lineage>
</organism>
<dbReference type="EMBL" id="MT143221">
    <property type="protein sequence ID" value="QJA94311.1"/>
    <property type="molecule type" value="Genomic_DNA"/>
</dbReference>